<keyword evidence="4 5" id="KW-0393">Immunoglobulin domain</keyword>
<dbReference type="PRINTS" id="PR01928">
    <property type="entry name" value="INTRLEUKN12B"/>
</dbReference>
<proteinExistence type="inferred from homology"/>
<feature type="signal peptide" evidence="5">
    <location>
        <begin position="1"/>
        <end position="23"/>
    </location>
</feature>
<comment type="caution">
    <text evidence="8">The sequence shown here is derived from an EMBL/GenBank/DDBJ whole genome shotgun (WGS) entry which is preliminary data.</text>
</comment>
<keyword evidence="5" id="KW-0202">Cytokine</keyword>
<feature type="compositionally biased region" description="Acidic residues" evidence="6">
    <location>
        <begin position="102"/>
        <end position="121"/>
    </location>
</feature>
<accession>A0AAD8LVI3</accession>
<feature type="domain" description="Interleukin-12 beta central" evidence="7">
    <location>
        <begin position="127"/>
        <end position="200"/>
    </location>
</feature>
<dbReference type="InterPro" id="IPR015528">
    <property type="entry name" value="IL-12_beta"/>
</dbReference>
<dbReference type="Proteomes" id="UP001230051">
    <property type="component" value="Unassembled WGS sequence"/>
</dbReference>
<dbReference type="SUPFAM" id="SSF48726">
    <property type="entry name" value="Immunoglobulin"/>
    <property type="match status" value="1"/>
</dbReference>
<evidence type="ECO:0000256" key="4">
    <source>
        <dbReference type="ARBA" id="ARBA00023319"/>
    </source>
</evidence>
<evidence type="ECO:0000256" key="5">
    <source>
        <dbReference type="RuleBase" id="RU281113"/>
    </source>
</evidence>
<dbReference type="CDD" id="cd00096">
    <property type="entry name" value="Ig"/>
    <property type="match status" value="1"/>
</dbReference>
<evidence type="ECO:0000256" key="2">
    <source>
        <dbReference type="ARBA" id="ARBA00023157"/>
    </source>
</evidence>
<dbReference type="AlphaFoldDB" id="A0AAD8LVI3"/>
<dbReference type="InterPro" id="IPR013783">
    <property type="entry name" value="Ig-like_fold"/>
</dbReference>
<name>A0AAD8LVI3_ACIOX</name>
<protein>
    <recommendedName>
        <fullName evidence="5">Interleukin-12 subunit beta</fullName>
        <shortName evidence="5">IL-12B</shortName>
    </recommendedName>
    <alternativeName>
        <fullName evidence="5">Cytotoxic lymphocyte maturation factor 40 kDa subunit</fullName>
    </alternativeName>
    <alternativeName>
        <fullName evidence="5">IL-12 subunit p40</fullName>
    </alternativeName>
</protein>
<keyword evidence="9" id="KW-1185">Reference proteome</keyword>
<dbReference type="Gene3D" id="2.60.40.10">
    <property type="entry name" value="Immunoglobulins"/>
    <property type="match status" value="3"/>
</dbReference>
<keyword evidence="5" id="KW-0964">Secreted</keyword>
<dbReference type="Pfam" id="PF10420">
    <property type="entry name" value="IL12p40_C"/>
    <property type="match status" value="1"/>
</dbReference>
<evidence type="ECO:0000256" key="1">
    <source>
        <dbReference type="ARBA" id="ARBA00022729"/>
    </source>
</evidence>
<evidence type="ECO:0000313" key="9">
    <source>
        <dbReference type="Proteomes" id="UP001230051"/>
    </source>
</evidence>
<evidence type="ECO:0000256" key="6">
    <source>
        <dbReference type="SAM" id="MobiDB-lite"/>
    </source>
</evidence>
<feature type="region of interest" description="Disordered" evidence="6">
    <location>
        <begin position="102"/>
        <end position="124"/>
    </location>
</feature>
<dbReference type="PANTHER" id="PTHR48485:SF3">
    <property type="entry name" value="INTERLEUKIN-12 SUBUNIT BETA"/>
    <property type="match status" value="1"/>
</dbReference>
<comment type="subcellular location">
    <subcellularLocation>
        <location evidence="5">Secreted</location>
    </subcellularLocation>
</comment>
<dbReference type="EMBL" id="JAGXEW010000001">
    <property type="protein sequence ID" value="KAK1176651.1"/>
    <property type="molecule type" value="Genomic_DNA"/>
</dbReference>
<dbReference type="GO" id="GO:0004896">
    <property type="term" value="F:cytokine receptor activity"/>
    <property type="evidence" value="ECO:0007669"/>
    <property type="project" value="UniProtKB-UniRule"/>
</dbReference>
<comment type="subunit">
    <text evidence="5">Heterodimer with IL12A; disulfide-linked. The heterodimer is known as interleukin IL-12.</text>
</comment>
<comment type="similarity">
    <text evidence="5">Belongs to the IL-12B family.</text>
</comment>
<keyword evidence="1 5" id="KW-0732">Signal</keyword>
<dbReference type="InterPro" id="IPR019482">
    <property type="entry name" value="IL-12_beta_cen-dom"/>
</dbReference>
<keyword evidence="3 5" id="KW-0325">Glycoprotein</keyword>
<dbReference type="GO" id="GO:0005125">
    <property type="term" value="F:cytokine activity"/>
    <property type="evidence" value="ECO:0007669"/>
    <property type="project" value="UniProtKB-KW"/>
</dbReference>
<reference evidence="8" key="1">
    <citation type="submission" date="2022-02" db="EMBL/GenBank/DDBJ databases">
        <title>Atlantic sturgeon de novo genome assembly.</title>
        <authorList>
            <person name="Stock M."/>
            <person name="Klopp C."/>
            <person name="Guiguen Y."/>
            <person name="Cabau C."/>
            <person name="Parinello H."/>
            <person name="Santidrian Yebra-Pimentel E."/>
            <person name="Kuhl H."/>
            <person name="Dirks R.P."/>
            <person name="Guessner J."/>
            <person name="Wuertz S."/>
            <person name="Du K."/>
            <person name="Schartl M."/>
        </authorList>
    </citation>
    <scope>NUCLEOTIDE SEQUENCE</scope>
    <source>
        <strain evidence="8">STURGEONOMICS-FGT-2020</strain>
        <tissue evidence="8">Whole blood</tissue>
    </source>
</reference>
<feature type="chain" id="PRO_5041767616" description="Interleukin-12 subunit beta" evidence="5">
    <location>
        <begin position="24"/>
        <end position="321"/>
    </location>
</feature>
<dbReference type="PANTHER" id="PTHR48485">
    <property type="entry name" value="INTERLEUKIN-12 SUBUNIT BETA-RELATED"/>
    <property type="match status" value="1"/>
</dbReference>
<dbReference type="GO" id="GO:0005615">
    <property type="term" value="C:extracellular space"/>
    <property type="evidence" value="ECO:0007669"/>
    <property type="project" value="UniProtKB-KW"/>
</dbReference>
<evidence type="ECO:0000256" key="3">
    <source>
        <dbReference type="ARBA" id="ARBA00023180"/>
    </source>
</evidence>
<gene>
    <name evidence="5 8" type="primary">IL12B</name>
    <name evidence="8" type="ORF">AOXY_G1565</name>
</gene>
<evidence type="ECO:0000313" key="8">
    <source>
        <dbReference type="EMBL" id="KAK1176651.1"/>
    </source>
</evidence>
<evidence type="ECO:0000259" key="7">
    <source>
        <dbReference type="Pfam" id="PF10420"/>
    </source>
</evidence>
<dbReference type="InterPro" id="IPR036179">
    <property type="entry name" value="Ig-like_dom_sf"/>
</dbReference>
<keyword evidence="2" id="KW-1015">Disulfide bond</keyword>
<organism evidence="8 9">
    <name type="scientific">Acipenser oxyrinchus oxyrinchus</name>
    <dbReference type="NCBI Taxonomy" id="40147"/>
    <lineage>
        <taxon>Eukaryota</taxon>
        <taxon>Metazoa</taxon>
        <taxon>Chordata</taxon>
        <taxon>Craniata</taxon>
        <taxon>Vertebrata</taxon>
        <taxon>Euteleostomi</taxon>
        <taxon>Actinopterygii</taxon>
        <taxon>Chondrostei</taxon>
        <taxon>Acipenseriformes</taxon>
        <taxon>Acipenseridae</taxon>
        <taxon>Acipenser</taxon>
    </lineage>
</organism>
<dbReference type="InterPro" id="IPR050676">
    <property type="entry name" value="IL-12"/>
</dbReference>
<dbReference type="SUPFAM" id="SSF49265">
    <property type="entry name" value="Fibronectin type III"/>
    <property type="match status" value="1"/>
</dbReference>
<sequence length="321" mass="36893">MWSGSLQALIVFTSMLMAHTLHSFPQTFRVGKEDGEVTLTCSTQFQGTVTWRHDDDPVPASGYNVMSGHTLRLHGLDSEGSPGNYTCWGNDQLLDHSYLVLEEEEEEEEEDEEEGEEDEEGSSSVRLSCSAKTYSCSFHCIWRLTGYDVARVKHQRSEANGGSSWDLGTWMQDGFHFHLSDLSSPFTEEDRPIRLTAEALSGQRYKKQQLRFFLREIIEPDAPEIKDCVRTGDSLHVSVEPPSSWAKPHSYFPLEPEVEYEYKDDGKIERSMNLVIPKDITRLRVRARDPYFNSSWSKWTPWKKVKKGRKVNGQRKKSIRC</sequence>
<dbReference type="InterPro" id="IPR036116">
    <property type="entry name" value="FN3_sf"/>
</dbReference>